<name>A0ABQ2FQY1_9DEIO</name>
<sequence length="57" mass="6208">MADEVQARLEHDPVFLALAEQYLTDWHALLDLLDSGGLVPDGAEARLMARLSATEAT</sequence>
<keyword evidence="2" id="KW-1185">Reference proteome</keyword>
<dbReference type="Proteomes" id="UP000604341">
    <property type="component" value="Unassembled WGS sequence"/>
</dbReference>
<gene>
    <name evidence="1" type="ORF">GCM10010844_41310</name>
</gene>
<organism evidence="1 2">
    <name type="scientific">Deinococcus radiotolerans</name>
    <dbReference type="NCBI Taxonomy" id="1309407"/>
    <lineage>
        <taxon>Bacteria</taxon>
        <taxon>Thermotogati</taxon>
        <taxon>Deinococcota</taxon>
        <taxon>Deinococci</taxon>
        <taxon>Deinococcales</taxon>
        <taxon>Deinococcaceae</taxon>
        <taxon>Deinococcus</taxon>
    </lineage>
</organism>
<protein>
    <submittedName>
        <fullName evidence="1">Uncharacterized protein</fullName>
    </submittedName>
</protein>
<proteinExistence type="predicted"/>
<evidence type="ECO:0000313" key="2">
    <source>
        <dbReference type="Proteomes" id="UP000604341"/>
    </source>
</evidence>
<dbReference type="RefSeq" id="WP_189070872.1">
    <property type="nucleotide sequence ID" value="NZ_BMPE01000027.1"/>
</dbReference>
<dbReference type="EMBL" id="BMPE01000027">
    <property type="protein sequence ID" value="GGL18197.1"/>
    <property type="molecule type" value="Genomic_DNA"/>
</dbReference>
<evidence type="ECO:0000313" key="1">
    <source>
        <dbReference type="EMBL" id="GGL18197.1"/>
    </source>
</evidence>
<reference evidence="2" key="1">
    <citation type="journal article" date="2019" name="Int. J. Syst. Evol. Microbiol.">
        <title>The Global Catalogue of Microorganisms (GCM) 10K type strain sequencing project: providing services to taxonomists for standard genome sequencing and annotation.</title>
        <authorList>
            <consortium name="The Broad Institute Genomics Platform"/>
            <consortium name="The Broad Institute Genome Sequencing Center for Infectious Disease"/>
            <person name="Wu L."/>
            <person name="Ma J."/>
        </authorList>
    </citation>
    <scope>NUCLEOTIDE SEQUENCE [LARGE SCALE GENOMIC DNA]</scope>
    <source>
        <strain evidence="2">JCM 19173</strain>
    </source>
</reference>
<comment type="caution">
    <text evidence="1">The sequence shown here is derived from an EMBL/GenBank/DDBJ whole genome shotgun (WGS) entry which is preliminary data.</text>
</comment>
<accession>A0ABQ2FQY1</accession>